<feature type="domain" description="HAT C-terminal dimerisation" evidence="7">
    <location>
        <begin position="432"/>
        <end position="515"/>
    </location>
</feature>
<keyword evidence="6" id="KW-0539">Nucleus</keyword>
<dbReference type="OMA" id="LSEELWM"/>
<comment type="subcellular location">
    <subcellularLocation>
        <location evidence="1">Nucleus</location>
    </subcellularLocation>
</comment>
<feature type="domain" description="hAT-like transposase RNase-H fold" evidence="8">
    <location>
        <begin position="295"/>
        <end position="395"/>
    </location>
</feature>
<dbReference type="InterPro" id="IPR052035">
    <property type="entry name" value="ZnF_BED_domain_contain"/>
</dbReference>
<evidence type="ECO:0000256" key="1">
    <source>
        <dbReference type="ARBA" id="ARBA00004123"/>
    </source>
</evidence>
<evidence type="ECO:0000256" key="6">
    <source>
        <dbReference type="ARBA" id="ARBA00023242"/>
    </source>
</evidence>
<dbReference type="InterPro" id="IPR025525">
    <property type="entry name" value="hAT-like_transposase_RNase-H"/>
</dbReference>
<protein>
    <recommendedName>
        <fullName evidence="11">HAT C-terminal dimerisation domain-containing protein</fullName>
    </recommendedName>
</protein>
<evidence type="ECO:0000313" key="10">
    <source>
        <dbReference type="Proteomes" id="UP000032304"/>
    </source>
</evidence>
<gene>
    <name evidence="9" type="ORF">B456_003G080400</name>
</gene>
<reference evidence="9 10" key="1">
    <citation type="journal article" date="2012" name="Nature">
        <title>Repeated polyploidization of Gossypium genomes and the evolution of spinnable cotton fibres.</title>
        <authorList>
            <person name="Paterson A.H."/>
            <person name="Wendel J.F."/>
            <person name="Gundlach H."/>
            <person name="Guo H."/>
            <person name="Jenkins J."/>
            <person name="Jin D."/>
            <person name="Llewellyn D."/>
            <person name="Showmaker K.C."/>
            <person name="Shu S."/>
            <person name="Udall J."/>
            <person name="Yoo M.J."/>
            <person name="Byers R."/>
            <person name="Chen W."/>
            <person name="Doron-Faigenboim A."/>
            <person name="Duke M.V."/>
            <person name="Gong L."/>
            <person name="Grimwood J."/>
            <person name="Grover C."/>
            <person name="Grupp K."/>
            <person name="Hu G."/>
            <person name="Lee T.H."/>
            <person name="Li J."/>
            <person name="Lin L."/>
            <person name="Liu T."/>
            <person name="Marler B.S."/>
            <person name="Page J.T."/>
            <person name="Roberts A.W."/>
            <person name="Romanel E."/>
            <person name="Sanders W.S."/>
            <person name="Szadkowski E."/>
            <person name="Tan X."/>
            <person name="Tang H."/>
            <person name="Xu C."/>
            <person name="Wang J."/>
            <person name="Wang Z."/>
            <person name="Zhang D."/>
            <person name="Zhang L."/>
            <person name="Ashrafi H."/>
            <person name="Bedon F."/>
            <person name="Bowers J.E."/>
            <person name="Brubaker C.L."/>
            <person name="Chee P.W."/>
            <person name="Das S."/>
            <person name="Gingle A.R."/>
            <person name="Haigler C.H."/>
            <person name="Harker D."/>
            <person name="Hoffmann L.V."/>
            <person name="Hovav R."/>
            <person name="Jones D.C."/>
            <person name="Lemke C."/>
            <person name="Mansoor S."/>
            <person name="ur Rahman M."/>
            <person name="Rainville L.N."/>
            <person name="Rambani A."/>
            <person name="Reddy U.K."/>
            <person name="Rong J.K."/>
            <person name="Saranga Y."/>
            <person name="Scheffler B.E."/>
            <person name="Scheffler J.A."/>
            <person name="Stelly D.M."/>
            <person name="Triplett B.A."/>
            <person name="Van Deynze A."/>
            <person name="Vaslin M.F."/>
            <person name="Waghmare V.N."/>
            <person name="Walford S.A."/>
            <person name="Wright R.J."/>
            <person name="Zaki E.A."/>
            <person name="Zhang T."/>
            <person name="Dennis E.S."/>
            <person name="Mayer K.F."/>
            <person name="Peterson D.G."/>
            <person name="Rokhsar D.S."/>
            <person name="Wang X."/>
            <person name="Schmutz J."/>
        </authorList>
    </citation>
    <scope>NUCLEOTIDE SEQUENCE [LARGE SCALE GENOMIC DNA]</scope>
</reference>
<keyword evidence="10" id="KW-1185">Reference proteome</keyword>
<dbReference type="Pfam" id="PF14372">
    <property type="entry name" value="hAT-like_RNase-H"/>
    <property type="match status" value="1"/>
</dbReference>
<dbReference type="STRING" id="29730.A0A0D2NY67"/>
<evidence type="ECO:0000313" key="9">
    <source>
        <dbReference type="EMBL" id="KJB19003.1"/>
    </source>
</evidence>
<organism evidence="9 10">
    <name type="scientific">Gossypium raimondii</name>
    <name type="common">Peruvian cotton</name>
    <name type="synonym">Gossypium klotzschianum subsp. raimondii</name>
    <dbReference type="NCBI Taxonomy" id="29730"/>
    <lineage>
        <taxon>Eukaryota</taxon>
        <taxon>Viridiplantae</taxon>
        <taxon>Streptophyta</taxon>
        <taxon>Embryophyta</taxon>
        <taxon>Tracheophyta</taxon>
        <taxon>Spermatophyta</taxon>
        <taxon>Magnoliopsida</taxon>
        <taxon>eudicotyledons</taxon>
        <taxon>Gunneridae</taxon>
        <taxon>Pentapetalae</taxon>
        <taxon>rosids</taxon>
        <taxon>malvids</taxon>
        <taxon>Malvales</taxon>
        <taxon>Malvaceae</taxon>
        <taxon>Malvoideae</taxon>
        <taxon>Gossypium</taxon>
    </lineage>
</organism>
<dbReference type="GO" id="GO:0046983">
    <property type="term" value="F:protein dimerization activity"/>
    <property type="evidence" value="ECO:0007669"/>
    <property type="project" value="InterPro"/>
</dbReference>
<sequence>MVVIKVNGIFNTRDTTHERQTPEEAECLDDIGVATYTMRNRKKTSIVWQELATFKLADRIEKCNDGTTTQYKRYLDSCVKRQVSLKGQGNLFLPPQAPRSDSVSGIQTWKYDQAKIRELPFAFTEYELFTLLMKIASLHYVRISRATAKANSWTSYEVEKKRMCITTNMWKLGQKIQDMVLTTHFVDSDWNLQKKSGVLVYDALYKCLQDWGIEGKVCSIFVDNASYNDATVRMLKDSFSFHKRLPLNGKLFYVRCCAHILNLLVHDGLFEIEDVIDNEVCSFFALFNEVTNIISGSEYPTSNLFLPKLWSIKELLMEKSLSEELWMRQIADKMKRKFDQYWGEFNFLISIAAILHPRNMMKLIYFNFRVIYFEEEAPRQIHIVHDSLYELYKAYVDEYATSNVGKRKVMTGRSKFERYIRRVDIVKSFKSELDIYLEEGVFICKENCGDFNALEWWKVNNLKFRILSKMTCEILSIPITMVASESTFSGGRVIDAYHSSLRTDTMQMLLYGFDWYQNFYGLKKKAKVSNF</sequence>
<name>A0A0D2NY67_GOSRA</name>
<dbReference type="InterPro" id="IPR012337">
    <property type="entry name" value="RNaseH-like_sf"/>
</dbReference>
<dbReference type="SUPFAM" id="SSF53098">
    <property type="entry name" value="Ribonuclease H-like"/>
    <property type="match status" value="1"/>
</dbReference>
<evidence type="ECO:0000256" key="4">
    <source>
        <dbReference type="ARBA" id="ARBA00022833"/>
    </source>
</evidence>
<dbReference type="Gramene" id="KJB19003">
    <property type="protein sequence ID" value="KJB19003"/>
    <property type="gene ID" value="B456_003G080400"/>
</dbReference>
<dbReference type="eggNOG" id="KOG1121">
    <property type="taxonomic scope" value="Eukaryota"/>
</dbReference>
<dbReference type="EMBL" id="CM001742">
    <property type="protein sequence ID" value="KJB19003.1"/>
    <property type="molecule type" value="Genomic_DNA"/>
</dbReference>
<accession>A0A0D2NY67</accession>
<keyword evidence="3" id="KW-0863">Zinc-finger</keyword>
<evidence type="ECO:0000259" key="8">
    <source>
        <dbReference type="Pfam" id="PF14372"/>
    </source>
</evidence>
<dbReference type="PANTHER" id="PTHR46481">
    <property type="entry name" value="ZINC FINGER BED DOMAIN-CONTAINING PROTEIN 4"/>
    <property type="match status" value="1"/>
</dbReference>
<dbReference type="PANTHER" id="PTHR46481:SF10">
    <property type="entry name" value="ZINC FINGER BED DOMAIN-CONTAINING PROTEIN 39"/>
    <property type="match status" value="1"/>
</dbReference>
<keyword evidence="5" id="KW-0238">DNA-binding</keyword>
<dbReference type="GO" id="GO:0005634">
    <property type="term" value="C:nucleus"/>
    <property type="evidence" value="ECO:0007669"/>
    <property type="project" value="UniProtKB-SubCell"/>
</dbReference>
<dbReference type="GO" id="GO:0008270">
    <property type="term" value="F:zinc ion binding"/>
    <property type="evidence" value="ECO:0007669"/>
    <property type="project" value="UniProtKB-KW"/>
</dbReference>
<proteinExistence type="predicted"/>
<keyword evidence="4" id="KW-0862">Zinc</keyword>
<dbReference type="InterPro" id="IPR008906">
    <property type="entry name" value="HATC_C_dom"/>
</dbReference>
<evidence type="ECO:0008006" key="11">
    <source>
        <dbReference type="Google" id="ProtNLM"/>
    </source>
</evidence>
<dbReference type="Pfam" id="PF05699">
    <property type="entry name" value="Dimer_Tnp_hAT"/>
    <property type="match status" value="1"/>
</dbReference>
<keyword evidence="2" id="KW-0479">Metal-binding</keyword>
<evidence type="ECO:0000256" key="2">
    <source>
        <dbReference type="ARBA" id="ARBA00022723"/>
    </source>
</evidence>
<dbReference type="Proteomes" id="UP000032304">
    <property type="component" value="Chromosome 3"/>
</dbReference>
<dbReference type="AlphaFoldDB" id="A0A0D2NY67"/>
<evidence type="ECO:0000256" key="3">
    <source>
        <dbReference type="ARBA" id="ARBA00022771"/>
    </source>
</evidence>
<evidence type="ECO:0000259" key="7">
    <source>
        <dbReference type="Pfam" id="PF05699"/>
    </source>
</evidence>
<evidence type="ECO:0000256" key="5">
    <source>
        <dbReference type="ARBA" id="ARBA00023125"/>
    </source>
</evidence>
<dbReference type="GO" id="GO:0003677">
    <property type="term" value="F:DNA binding"/>
    <property type="evidence" value="ECO:0007669"/>
    <property type="project" value="UniProtKB-KW"/>
</dbReference>